<dbReference type="PROSITE" id="PS51257">
    <property type="entry name" value="PROKAR_LIPOPROTEIN"/>
    <property type="match status" value="1"/>
</dbReference>
<dbReference type="OrthoDB" id="679547at2"/>
<feature type="chain" id="PRO_5017370454" evidence="1">
    <location>
        <begin position="24"/>
        <end position="882"/>
    </location>
</feature>
<dbReference type="RefSeq" id="WP_119439375.1">
    <property type="nucleotide sequence ID" value="NZ_QWGR01000013.1"/>
</dbReference>
<keyword evidence="3" id="KW-1185">Reference proteome</keyword>
<reference evidence="2 3" key="1">
    <citation type="submission" date="2018-08" db="EMBL/GenBank/DDBJ databases">
        <title>Pallidiluteibacterium maritimus gen. nov., sp. nov., isolated from coastal sediment.</title>
        <authorList>
            <person name="Zhou L.Y."/>
        </authorList>
    </citation>
    <scope>NUCLEOTIDE SEQUENCE [LARGE SCALE GENOMIC DNA]</scope>
    <source>
        <strain evidence="2 3">XSD2</strain>
    </source>
</reference>
<dbReference type="AlphaFoldDB" id="A0A399SX00"/>
<evidence type="ECO:0000313" key="2">
    <source>
        <dbReference type="EMBL" id="RIJ46567.1"/>
    </source>
</evidence>
<organism evidence="2 3">
    <name type="scientific">Maribellus luteus</name>
    <dbReference type="NCBI Taxonomy" id="2305463"/>
    <lineage>
        <taxon>Bacteria</taxon>
        <taxon>Pseudomonadati</taxon>
        <taxon>Bacteroidota</taxon>
        <taxon>Bacteroidia</taxon>
        <taxon>Marinilabiliales</taxon>
        <taxon>Prolixibacteraceae</taxon>
        <taxon>Maribellus</taxon>
    </lineage>
</organism>
<dbReference type="SUPFAM" id="SSF56935">
    <property type="entry name" value="Porins"/>
    <property type="match status" value="1"/>
</dbReference>
<keyword evidence="1" id="KW-0732">Signal</keyword>
<dbReference type="Gene3D" id="2.60.40.1930">
    <property type="match status" value="1"/>
</dbReference>
<dbReference type="EMBL" id="QWGR01000013">
    <property type="protein sequence ID" value="RIJ46567.1"/>
    <property type="molecule type" value="Genomic_DNA"/>
</dbReference>
<dbReference type="Proteomes" id="UP000265926">
    <property type="component" value="Unassembled WGS sequence"/>
</dbReference>
<accession>A0A399SX00</accession>
<comment type="caution">
    <text evidence="2">The sequence shown here is derived from an EMBL/GenBank/DDBJ whole genome shotgun (WGS) entry which is preliminary data.</text>
</comment>
<name>A0A399SX00_9BACT</name>
<gene>
    <name evidence="2" type="ORF">D1614_18010</name>
</gene>
<evidence type="ECO:0000256" key="1">
    <source>
        <dbReference type="SAM" id="SignalP"/>
    </source>
</evidence>
<proteinExistence type="predicted"/>
<protein>
    <submittedName>
        <fullName evidence="2">Plug domain-containing protein</fullName>
    </submittedName>
</protein>
<feature type="signal peptide" evidence="1">
    <location>
        <begin position="1"/>
        <end position="23"/>
    </location>
</feature>
<sequence length="882" mass="98451">MPKTARFFLLIFIFAGCFSSSFSQDLSASIDSSFQSFAKRPPMEKLYLHLDRDRYATGGTIWFRGYLVRANGNIPDVLSNFIYVELFDQADSLVSRIKVKKIDGVFSGNIKLAQDMSEGSYFIRAYSTWMLNAGTDYAFHKAIHIGNLQTHRISSKIEIGDGEAGKKTATIYFADKKGEPVTGTRVKCTLHLGGSKADVLTRKTGEDGKVSFDFVPEKDASSNPFIEVAFEGSAAEYSTKFFLDRETEEKLDVQFFPEGGDLIAGVGNRVAFKAVGADGLSREVWGVVLNSKNDTVTTLSSQHLGMGAFYLLPETGEEYRAEIRDVDNNVVHVKLPRHLEKGAALSLVNNRKAILLNIRQQKLETVGTYYIMAHAGEKLIFTQKLEDTFYKIPTAIFPEGIINFVLLNEKNQAVSSRLVFIKKGTNANLLVQPDKENYKRRELVSLALSLPQNDTISYKGSFSMAVTDDLVVDVDSLNDNIYSNLLLTSDLKGYVENAGAYFFDDANSTNFNLDLLMLTQGWKRFDVNELLQRGLPPAKYFLELGQTISGKYEKMLMHRNKPTEITALSVDPFITASSYTDENSNFLFNELDFPDSTVFTVQAQRFTNIKQEPAGLIQFDKDTFPAFRHWGLIPEKAEGFKGTALENATERMYYEDGGKMIVLDEISVEAADKTKHALEKEYGLSGSVFDEERISKFFPTPRLLDAVIRTLPGVSRIEGSNVYLARGNGPAEIQVDGMEQSLDDLRDLYSDNIDHIALIVGAGAAVYSRKGGGGGVIIINLKVGGTFKYELKGVKKIMPLGYQKPVEFYVPKYEIDSVRMAKQPDMRSTVYWNPNISVQAGAETLVRFYSADPSTSYTYIIEGLGDDGRIFRSVGKLRREDE</sequence>
<evidence type="ECO:0000313" key="3">
    <source>
        <dbReference type="Proteomes" id="UP000265926"/>
    </source>
</evidence>